<dbReference type="PIRSF" id="PIRSF036492">
    <property type="entry name" value="ALDH"/>
    <property type="match status" value="1"/>
</dbReference>
<dbReference type="Gene3D" id="3.40.309.10">
    <property type="entry name" value="Aldehyde Dehydrogenase, Chain A, domain 2"/>
    <property type="match status" value="1"/>
</dbReference>
<feature type="active site" evidence="5 6">
    <location>
        <position position="210"/>
    </location>
</feature>
<evidence type="ECO:0000256" key="2">
    <source>
        <dbReference type="ARBA" id="ARBA00023002"/>
    </source>
</evidence>
<dbReference type="InterPro" id="IPR016162">
    <property type="entry name" value="Ald_DH_N"/>
</dbReference>
<evidence type="ECO:0000313" key="10">
    <source>
        <dbReference type="Proteomes" id="UP000310636"/>
    </source>
</evidence>
<dbReference type="PROSITE" id="PS00687">
    <property type="entry name" value="ALDEHYDE_DEHYDR_GLU"/>
    <property type="match status" value="1"/>
</dbReference>
<dbReference type="CDD" id="cd07136">
    <property type="entry name" value="ALDH_YwdH-P39616"/>
    <property type="match status" value="1"/>
</dbReference>
<reference evidence="9 10" key="1">
    <citation type="submission" date="2019-04" db="EMBL/GenBank/DDBJ databases">
        <title>Cohnella sp. nov. isolated from preserved vegetables.</title>
        <authorList>
            <person name="Lin S.-Y."/>
            <person name="Hung M.-H."/>
            <person name="Young C.-C."/>
        </authorList>
    </citation>
    <scope>NUCLEOTIDE SEQUENCE [LARGE SCALE GENOMIC DNA]</scope>
    <source>
        <strain evidence="9 10">CC-MHH1044</strain>
    </source>
</reference>
<dbReference type="InterPro" id="IPR016163">
    <property type="entry name" value="Ald_DH_C"/>
</dbReference>
<keyword evidence="3" id="KW-0520">NAD</keyword>
<dbReference type="AlphaFoldDB" id="A0A4S4BWJ0"/>
<keyword evidence="2 4" id="KW-0560">Oxidoreductase</keyword>
<evidence type="ECO:0000256" key="5">
    <source>
        <dbReference type="PIRSR" id="PIRSR036492-1"/>
    </source>
</evidence>
<evidence type="ECO:0000313" key="9">
    <source>
        <dbReference type="EMBL" id="THF79555.1"/>
    </source>
</evidence>
<name>A0A4S4BWJ0_9BACL</name>
<dbReference type="SUPFAM" id="SSF53720">
    <property type="entry name" value="ALDH-like"/>
    <property type="match status" value="1"/>
</dbReference>
<evidence type="ECO:0000259" key="8">
    <source>
        <dbReference type="Pfam" id="PF00171"/>
    </source>
</evidence>
<dbReference type="GO" id="GO:0004029">
    <property type="term" value="F:aldehyde dehydrogenase (NAD+) activity"/>
    <property type="evidence" value="ECO:0007669"/>
    <property type="project" value="TreeGrafter"/>
</dbReference>
<proteinExistence type="inferred from homology"/>
<gene>
    <name evidence="9" type="ORF">E6C55_12315</name>
</gene>
<dbReference type="PROSITE" id="PS00070">
    <property type="entry name" value="ALDEHYDE_DEHYDR_CYS"/>
    <property type="match status" value="1"/>
</dbReference>
<feature type="domain" description="Aldehyde dehydrogenase" evidence="8">
    <location>
        <begin position="4"/>
        <end position="428"/>
    </location>
</feature>
<dbReference type="GO" id="GO:0006081">
    <property type="term" value="P:aldehyde metabolic process"/>
    <property type="evidence" value="ECO:0007669"/>
    <property type="project" value="InterPro"/>
</dbReference>
<dbReference type="InterPro" id="IPR016161">
    <property type="entry name" value="Ald_DH/histidinol_DH"/>
</dbReference>
<comment type="caution">
    <text evidence="9">The sequence shown here is derived from an EMBL/GenBank/DDBJ whole genome shotgun (WGS) entry which is preliminary data.</text>
</comment>
<dbReference type="RefSeq" id="WP_136370091.1">
    <property type="nucleotide sequence ID" value="NZ_SSOB01000013.1"/>
</dbReference>
<dbReference type="OrthoDB" id="9762913at2"/>
<dbReference type="FunFam" id="3.40.605.10:FF:000004">
    <property type="entry name" value="Aldehyde dehydrogenase"/>
    <property type="match status" value="1"/>
</dbReference>
<evidence type="ECO:0000256" key="3">
    <source>
        <dbReference type="ARBA" id="ARBA00023027"/>
    </source>
</evidence>
<evidence type="ECO:0000256" key="6">
    <source>
        <dbReference type="PROSITE-ProRule" id="PRU10007"/>
    </source>
</evidence>
<dbReference type="InterPro" id="IPR015590">
    <property type="entry name" value="Aldehyde_DH_dom"/>
</dbReference>
<sequence>MSEIAEIVRKQKRWFAGGATRGTELRLRKLNELLGAIKAREKQVMEALSQDLGKSEREAYMSEIGIVYEEIRFIRKRLRKWAKPRKVKTALTHVGSGGYIVSEPYGTALIIAPFNYPFQLAISPLVGAIAAGNTVVLKPSELTPRVEEVLREIVSAVFPPEHAVTVHGGAETSRELLEQPFDYIFFTGSVPVGKVVMEAAAKQLIPVTLELGGKSPCIVHRDADPKLAARRIAFGKFMNAGQTCIAPDYIYVHRDVKARLLEELDGAIKAFYGPEPIRSPELGRIVNERHYRRLVGLLEGTEAVIGGERDPETLKIAPTVVSVADWGQPVMGEEIFGPVLPVLEYESLDEVVAQVNARPKPLALYLFTREKLTEKRVLETIPFGGGCVNDTLMHIATPYLPFGGVGASGIGSYHGLYSFKTFTHEKSVLKQTVRFDFSFRYPSAKNGLAILRKLFR</sequence>
<dbReference type="InterPro" id="IPR012394">
    <property type="entry name" value="Aldehyde_DH_NAD(P)"/>
</dbReference>
<accession>A0A4S4BWJ0</accession>
<comment type="similarity">
    <text evidence="1 4 7">Belongs to the aldehyde dehydrogenase family.</text>
</comment>
<feature type="active site" evidence="5">
    <location>
        <position position="244"/>
    </location>
</feature>
<dbReference type="InterPro" id="IPR029510">
    <property type="entry name" value="Ald_DH_CS_GLU"/>
</dbReference>
<evidence type="ECO:0000256" key="7">
    <source>
        <dbReference type="RuleBase" id="RU003345"/>
    </source>
</evidence>
<dbReference type="InterPro" id="IPR016160">
    <property type="entry name" value="Ald_DH_CS_CYS"/>
</dbReference>
<dbReference type="FunFam" id="3.40.309.10:FF:000003">
    <property type="entry name" value="Aldehyde dehydrogenase"/>
    <property type="match status" value="1"/>
</dbReference>
<evidence type="ECO:0000256" key="1">
    <source>
        <dbReference type="ARBA" id="ARBA00009986"/>
    </source>
</evidence>
<keyword evidence="10" id="KW-1185">Reference proteome</keyword>
<evidence type="ECO:0000256" key="4">
    <source>
        <dbReference type="PIRNR" id="PIRNR036492"/>
    </source>
</evidence>
<dbReference type="Proteomes" id="UP000310636">
    <property type="component" value="Unassembled WGS sequence"/>
</dbReference>
<dbReference type="PANTHER" id="PTHR43570">
    <property type="entry name" value="ALDEHYDE DEHYDROGENASE"/>
    <property type="match status" value="1"/>
</dbReference>
<dbReference type="Gene3D" id="3.40.605.10">
    <property type="entry name" value="Aldehyde Dehydrogenase, Chain A, domain 1"/>
    <property type="match status" value="1"/>
</dbReference>
<dbReference type="GO" id="GO:0005737">
    <property type="term" value="C:cytoplasm"/>
    <property type="evidence" value="ECO:0007669"/>
    <property type="project" value="TreeGrafter"/>
</dbReference>
<protein>
    <recommendedName>
        <fullName evidence="4">Aldehyde dehydrogenase</fullName>
    </recommendedName>
</protein>
<dbReference type="PANTHER" id="PTHR43570:SF16">
    <property type="entry name" value="ALDEHYDE DEHYDROGENASE TYPE III, ISOFORM Q"/>
    <property type="match status" value="1"/>
</dbReference>
<dbReference type="Pfam" id="PF00171">
    <property type="entry name" value="Aldedh"/>
    <property type="match status" value="1"/>
</dbReference>
<organism evidence="9 10">
    <name type="scientific">Cohnella fermenti</name>
    <dbReference type="NCBI Taxonomy" id="2565925"/>
    <lineage>
        <taxon>Bacteria</taxon>
        <taxon>Bacillati</taxon>
        <taxon>Bacillota</taxon>
        <taxon>Bacilli</taxon>
        <taxon>Bacillales</taxon>
        <taxon>Paenibacillaceae</taxon>
        <taxon>Cohnella</taxon>
    </lineage>
</organism>
<dbReference type="EMBL" id="SSOB01000013">
    <property type="protein sequence ID" value="THF79555.1"/>
    <property type="molecule type" value="Genomic_DNA"/>
</dbReference>